<dbReference type="GO" id="GO:0050622">
    <property type="term" value="F:glycine dehydrogenase (cyanide-forming) activity"/>
    <property type="evidence" value="ECO:0007669"/>
    <property type="project" value="UniProtKB-EC"/>
</dbReference>
<comment type="pathway">
    <text evidence="1">Cofactor biosynthesis; thiamine diphosphate biosynthesis.</text>
</comment>
<keyword evidence="2" id="KW-0784">Thiamine biosynthesis</keyword>
<feature type="domain" description="FAD dependent oxidoreductase" evidence="4">
    <location>
        <begin position="8"/>
        <end position="346"/>
    </location>
</feature>
<dbReference type="SUPFAM" id="SSF51905">
    <property type="entry name" value="FAD/NAD(P)-binding domain"/>
    <property type="match status" value="1"/>
</dbReference>
<keyword evidence="6" id="KW-1185">Reference proteome</keyword>
<dbReference type="PANTHER" id="PTHR13847">
    <property type="entry name" value="SARCOSINE DEHYDROGENASE-RELATED"/>
    <property type="match status" value="1"/>
</dbReference>
<dbReference type="GO" id="GO:0050660">
    <property type="term" value="F:flavin adenine dinucleotide binding"/>
    <property type="evidence" value="ECO:0007669"/>
    <property type="project" value="InterPro"/>
</dbReference>
<dbReference type="RefSeq" id="WP_145283676.1">
    <property type="nucleotide sequence ID" value="NZ_CP036291.1"/>
</dbReference>
<evidence type="ECO:0000313" key="6">
    <source>
        <dbReference type="Proteomes" id="UP000317429"/>
    </source>
</evidence>
<dbReference type="SUPFAM" id="SSF54373">
    <property type="entry name" value="FAD-linked reductases, C-terminal domain"/>
    <property type="match status" value="1"/>
</dbReference>
<dbReference type="InterPro" id="IPR036188">
    <property type="entry name" value="FAD/NAD-bd_sf"/>
</dbReference>
<dbReference type="OrthoDB" id="9794226at2"/>
<evidence type="ECO:0000256" key="2">
    <source>
        <dbReference type="ARBA" id="ARBA00022977"/>
    </source>
</evidence>
<gene>
    <name evidence="5" type="primary">hcnC</name>
    <name evidence="5" type="ORF">Pla175_19720</name>
</gene>
<dbReference type="EC" id="1.4.99.5" evidence="5"/>
<name>A0A518DAU5_9BACT</name>
<dbReference type="Gene3D" id="3.30.9.10">
    <property type="entry name" value="D-Amino Acid Oxidase, subunit A, domain 2"/>
    <property type="match status" value="1"/>
</dbReference>
<dbReference type="KEGG" id="pnd:Pla175_19720"/>
<evidence type="ECO:0000259" key="4">
    <source>
        <dbReference type="Pfam" id="PF01266"/>
    </source>
</evidence>
<dbReference type="PANTHER" id="PTHR13847:SF289">
    <property type="entry name" value="GLYCINE OXIDASE"/>
    <property type="match status" value="1"/>
</dbReference>
<dbReference type="InterPro" id="IPR006076">
    <property type="entry name" value="FAD-dep_OxRdtase"/>
</dbReference>
<dbReference type="NCBIfam" id="TIGR02352">
    <property type="entry name" value="thiamin_ThiO"/>
    <property type="match status" value="1"/>
</dbReference>
<keyword evidence="3 5" id="KW-0560">Oxidoreductase</keyword>
<evidence type="ECO:0000256" key="1">
    <source>
        <dbReference type="ARBA" id="ARBA00004948"/>
    </source>
</evidence>
<accession>A0A518DAU5</accession>
<protein>
    <submittedName>
        <fullName evidence="5">Hydrogen cyanide synthase subunit HcnC</fullName>
        <ecNumber evidence="5">1.4.99.5</ecNumber>
    </submittedName>
</protein>
<evidence type="ECO:0000313" key="5">
    <source>
        <dbReference type="EMBL" id="QDU88592.1"/>
    </source>
</evidence>
<reference evidence="5 6" key="1">
    <citation type="submission" date="2019-02" db="EMBL/GenBank/DDBJ databases">
        <title>Deep-cultivation of Planctomycetes and their phenomic and genomic characterization uncovers novel biology.</title>
        <authorList>
            <person name="Wiegand S."/>
            <person name="Jogler M."/>
            <person name="Boedeker C."/>
            <person name="Pinto D."/>
            <person name="Vollmers J."/>
            <person name="Rivas-Marin E."/>
            <person name="Kohn T."/>
            <person name="Peeters S.H."/>
            <person name="Heuer A."/>
            <person name="Rast P."/>
            <person name="Oberbeckmann S."/>
            <person name="Bunk B."/>
            <person name="Jeske O."/>
            <person name="Meyerdierks A."/>
            <person name="Storesund J.E."/>
            <person name="Kallscheuer N."/>
            <person name="Luecker S."/>
            <person name="Lage O.M."/>
            <person name="Pohl T."/>
            <person name="Merkel B.J."/>
            <person name="Hornburger P."/>
            <person name="Mueller R.-W."/>
            <person name="Bruemmer F."/>
            <person name="Labrenz M."/>
            <person name="Spormann A.M."/>
            <person name="Op den Camp H."/>
            <person name="Overmann J."/>
            <person name="Amann R."/>
            <person name="Jetten M.S.M."/>
            <person name="Mascher T."/>
            <person name="Medema M.H."/>
            <person name="Devos D.P."/>
            <person name="Kaster A.-K."/>
            <person name="Ovreas L."/>
            <person name="Rohde M."/>
            <person name="Galperin M.Y."/>
            <person name="Jogler C."/>
        </authorList>
    </citation>
    <scope>NUCLEOTIDE SEQUENCE [LARGE SCALE GENOMIC DNA]</scope>
    <source>
        <strain evidence="5 6">Pla175</strain>
    </source>
</reference>
<dbReference type="InterPro" id="IPR012727">
    <property type="entry name" value="Gly_oxidase_ThiO"/>
</dbReference>
<evidence type="ECO:0000256" key="3">
    <source>
        <dbReference type="ARBA" id="ARBA00023002"/>
    </source>
</evidence>
<dbReference type="Pfam" id="PF01266">
    <property type="entry name" value="DAO"/>
    <property type="match status" value="1"/>
</dbReference>
<dbReference type="UniPathway" id="UPA00060"/>
<dbReference type="Gene3D" id="3.50.50.60">
    <property type="entry name" value="FAD/NAD(P)-binding domain"/>
    <property type="match status" value="1"/>
</dbReference>
<dbReference type="Proteomes" id="UP000317429">
    <property type="component" value="Chromosome"/>
</dbReference>
<organism evidence="5 6">
    <name type="scientific">Pirellulimonas nuda</name>
    <dbReference type="NCBI Taxonomy" id="2528009"/>
    <lineage>
        <taxon>Bacteria</taxon>
        <taxon>Pseudomonadati</taxon>
        <taxon>Planctomycetota</taxon>
        <taxon>Planctomycetia</taxon>
        <taxon>Pirellulales</taxon>
        <taxon>Lacipirellulaceae</taxon>
        <taxon>Pirellulimonas</taxon>
    </lineage>
</organism>
<proteinExistence type="predicted"/>
<dbReference type="GO" id="GO:0009229">
    <property type="term" value="P:thiamine diphosphate biosynthetic process"/>
    <property type="evidence" value="ECO:0007669"/>
    <property type="project" value="UniProtKB-UniPathway"/>
</dbReference>
<dbReference type="GO" id="GO:0005737">
    <property type="term" value="C:cytoplasm"/>
    <property type="evidence" value="ECO:0007669"/>
    <property type="project" value="TreeGrafter"/>
</dbReference>
<dbReference type="EMBL" id="CP036291">
    <property type="protein sequence ID" value="QDU88592.1"/>
    <property type="molecule type" value="Genomic_DNA"/>
</dbReference>
<dbReference type="GO" id="GO:0009228">
    <property type="term" value="P:thiamine biosynthetic process"/>
    <property type="evidence" value="ECO:0007669"/>
    <property type="project" value="UniProtKB-KW"/>
</dbReference>
<dbReference type="AlphaFoldDB" id="A0A518DAU5"/>
<sequence length="367" mass="38484">MTHASRPDVLVVGGGIIGLSIALELADRGAKVKLIDRGEPGREASWAGAGILPPGSGYSGHPALEAMAARSNVLHPRLSGRLREETGIDDGYVRCGAIYMTTSEPSDGESETLMRWRARGAVVEPATPSHLSGLAVPPQRAAHWVPAEASVRNPRRLKALVRLCELAGVSVEAGVEARSLRLKGSRVASVVVDRGELCCGAVCLAAGCWSGPLAERLGMRAPVRPIKGQIALLRGPVGLLPHVVHDGDFYLTPRADGRVVVGSTVEDVGFDKTTEADAISALVGHAHRLAPALRQTELESCWAGLRPASCDGLPILGRIAGYENAYIGGGHFRAGLHLAPSTAELVCGTIEGKTLEPPFVDLAASRF</sequence>